<keyword evidence="14" id="KW-1185">Reference proteome</keyword>
<feature type="transmembrane region" description="Helical" evidence="11">
    <location>
        <begin position="349"/>
        <end position="369"/>
    </location>
</feature>
<dbReference type="GO" id="GO:0005789">
    <property type="term" value="C:endoplasmic reticulum membrane"/>
    <property type="evidence" value="ECO:0007669"/>
    <property type="project" value="TreeGrafter"/>
</dbReference>
<organism evidence="13 14">
    <name type="scientific">Pristionchus mayeri</name>
    <dbReference type="NCBI Taxonomy" id="1317129"/>
    <lineage>
        <taxon>Eukaryota</taxon>
        <taxon>Metazoa</taxon>
        <taxon>Ecdysozoa</taxon>
        <taxon>Nematoda</taxon>
        <taxon>Chromadorea</taxon>
        <taxon>Rhabditida</taxon>
        <taxon>Rhabditina</taxon>
        <taxon>Diplogasteromorpha</taxon>
        <taxon>Diplogasteroidea</taxon>
        <taxon>Neodiplogasteridae</taxon>
        <taxon>Pristionchus</taxon>
    </lineage>
</organism>
<evidence type="ECO:0000256" key="6">
    <source>
        <dbReference type="ARBA" id="ARBA00022989"/>
    </source>
</evidence>
<feature type="region of interest" description="Disordered" evidence="10">
    <location>
        <begin position="483"/>
        <end position="502"/>
    </location>
</feature>
<gene>
    <name evidence="13" type="ORF">PMAYCL1PPCAC_18471</name>
</gene>
<dbReference type="InterPro" id="IPR036259">
    <property type="entry name" value="MFS_trans_sf"/>
</dbReference>
<dbReference type="PIRSF" id="PIRSF002808">
    <property type="entry name" value="Hexose_phosphate_transp"/>
    <property type="match status" value="1"/>
</dbReference>
<feature type="transmembrane region" description="Helical" evidence="11">
    <location>
        <begin position="191"/>
        <end position="215"/>
    </location>
</feature>
<evidence type="ECO:0000256" key="4">
    <source>
        <dbReference type="ARBA" id="ARBA00022597"/>
    </source>
</evidence>
<dbReference type="Gene3D" id="1.20.1250.20">
    <property type="entry name" value="MFS general substrate transporter like domains"/>
    <property type="match status" value="2"/>
</dbReference>
<keyword evidence="4" id="KW-0762">Sugar transport</keyword>
<evidence type="ECO:0000256" key="3">
    <source>
        <dbReference type="ARBA" id="ARBA00022448"/>
    </source>
</evidence>
<feature type="transmembrane region" description="Helical" evidence="11">
    <location>
        <begin position="158"/>
        <end position="179"/>
    </location>
</feature>
<comment type="subcellular location">
    <subcellularLocation>
        <location evidence="1">Membrane</location>
        <topology evidence="1">Multi-pass membrane protein</topology>
    </subcellularLocation>
</comment>
<evidence type="ECO:0000256" key="10">
    <source>
        <dbReference type="SAM" id="MobiDB-lite"/>
    </source>
</evidence>
<reference evidence="14" key="1">
    <citation type="submission" date="2022-10" db="EMBL/GenBank/DDBJ databases">
        <title>Genome assembly of Pristionchus species.</title>
        <authorList>
            <person name="Yoshida K."/>
            <person name="Sommer R.J."/>
        </authorList>
    </citation>
    <scope>NUCLEOTIDE SEQUENCE [LARGE SCALE GENOMIC DNA]</scope>
    <source>
        <strain evidence="14">RS5460</strain>
    </source>
</reference>
<evidence type="ECO:0000256" key="2">
    <source>
        <dbReference type="ARBA" id="ARBA00009598"/>
    </source>
</evidence>
<sequence length="502" mass="55336">GGSSSSRQMPSRRRRLSLDGEDESTRGEGGDRRRFARDNNYSHHHLTVFGITFMSFALIHATRKTLSTVKGSLISVWTHNSTTQPPLFPSPEEAENFLALLDFGFLFAYAIGLYIGGILGDRYSPRVVLSIGVCLSAIVVFLFGFVTEAYRFYHSSVYFVLWVSGGLFQSVAWPTEICIMGNWFGRGSRGLIMGVWSGCASVGNIIGTLVTSAVIYAGYEYAFAVNSLILFLFGFAIFFFLKAHPREIGLAEPWEWESEQHDVIEESSSSRPIGFCRAWKLPGVIPYSLAYACLKMVTYGFFFWLPYYLHSHFGWPESDAGTLSTFFDVGGIVAAVVGGAISDHLSSRTPVVVIMLIIASFCLGVYSIVPGDFLINALMLSVVGFFVAGPANMISSSVSADLGKARELRGNTEALSTVTGIVDGTGSVGAAMGMLAIPWLQRNLSWNAVFYTFIVMVISTTGCLLPTLYREWRDYRRSRLGIDPEETEEEEAERQGLLDNHT</sequence>
<evidence type="ECO:0000313" key="14">
    <source>
        <dbReference type="Proteomes" id="UP001328107"/>
    </source>
</evidence>
<keyword evidence="5 11" id="KW-0812">Transmembrane</keyword>
<evidence type="ECO:0000256" key="7">
    <source>
        <dbReference type="ARBA" id="ARBA00023136"/>
    </source>
</evidence>
<evidence type="ECO:0000256" key="8">
    <source>
        <dbReference type="ARBA" id="ARBA00041091"/>
    </source>
</evidence>
<feature type="non-terminal residue" evidence="13">
    <location>
        <position position="1"/>
    </location>
</feature>
<dbReference type="InterPro" id="IPR000849">
    <property type="entry name" value="Sugar_P_transporter"/>
</dbReference>
<feature type="compositionally biased region" description="Basic and acidic residues" evidence="10">
    <location>
        <begin position="493"/>
        <end position="502"/>
    </location>
</feature>
<evidence type="ECO:0000313" key="13">
    <source>
        <dbReference type="EMBL" id="GMR48276.1"/>
    </source>
</evidence>
<keyword evidence="3" id="KW-0813">Transport</keyword>
<feature type="domain" description="Major facilitator superfamily (MFS) profile" evidence="12">
    <location>
        <begin position="56"/>
        <end position="474"/>
    </location>
</feature>
<keyword evidence="7 11" id="KW-0472">Membrane</keyword>
<accession>A0AAN5CPG0</accession>
<dbReference type="GO" id="GO:0022857">
    <property type="term" value="F:transmembrane transporter activity"/>
    <property type="evidence" value="ECO:0007669"/>
    <property type="project" value="InterPro"/>
</dbReference>
<feature type="transmembrane region" description="Helical" evidence="11">
    <location>
        <begin position="97"/>
        <end position="115"/>
    </location>
</feature>
<keyword evidence="6 11" id="KW-1133">Transmembrane helix</keyword>
<dbReference type="AlphaFoldDB" id="A0AAN5CPG0"/>
<dbReference type="InterPro" id="IPR011701">
    <property type="entry name" value="MFS"/>
</dbReference>
<name>A0AAN5CPG0_9BILA</name>
<evidence type="ECO:0000256" key="9">
    <source>
        <dbReference type="ARBA" id="ARBA00042039"/>
    </source>
</evidence>
<dbReference type="Pfam" id="PF07690">
    <property type="entry name" value="MFS_1"/>
    <property type="match status" value="1"/>
</dbReference>
<dbReference type="EMBL" id="BTRK01000004">
    <property type="protein sequence ID" value="GMR48276.1"/>
    <property type="molecule type" value="Genomic_DNA"/>
</dbReference>
<evidence type="ECO:0000256" key="5">
    <source>
        <dbReference type="ARBA" id="ARBA00022692"/>
    </source>
</evidence>
<comment type="similarity">
    <text evidence="2">Belongs to the major facilitator superfamily. Organophosphate:Pi antiporter (OPA) (TC 2.A.1.4) family.</text>
</comment>
<feature type="transmembrane region" description="Helical" evidence="11">
    <location>
        <begin position="41"/>
        <end position="61"/>
    </location>
</feature>
<feature type="compositionally biased region" description="Basic and acidic residues" evidence="10">
    <location>
        <begin position="23"/>
        <end position="36"/>
    </location>
</feature>
<dbReference type="PANTHER" id="PTHR43184">
    <property type="entry name" value="MAJOR FACILITATOR SUPERFAMILY TRANSPORTER 16, ISOFORM B"/>
    <property type="match status" value="1"/>
</dbReference>
<feature type="compositionally biased region" description="Acidic residues" evidence="10">
    <location>
        <begin position="483"/>
        <end position="492"/>
    </location>
</feature>
<feature type="transmembrane region" description="Helical" evidence="11">
    <location>
        <begin position="289"/>
        <end position="309"/>
    </location>
</feature>
<evidence type="ECO:0000256" key="1">
    <source>
        <dbReference type="ARBA" id="ARBA00004141"/>
    </source>
</evidence>
<feature type="transmembrane region" description="Helical" evidence="11">
    <location>
        <begin position="414"/>
        <end position="437"/>
    </location>
</feature>
<dbReference type="PANTHER" id="PTHR43184:SF12">
    <property type="entry name" value="SUGAR PHOSPHATE EXCHANGER 3"/>
    <property type="match status" value="1"/>
</dbReference>
<feature type="transmembrane region" description="Helical" evidence="11">
    <location>
        <begin position="375"/>
        <end position="394"/>
    </location>
</feature>
<feature type="transmembrane region" description="Helical" evidence="11">
    <location>
        <begin position="127"/>
        <end position="146"/>
    </location>
</feature>
<evidence type="ECO:0000259" key="12">
    <source>
        <dbReference type="PROSITE" id="PS50850"/>
    </source>
</evidence>
<evidence type="ECO:0000256" key="11">
    <source>
        <dbReference type="SAM" id="Phobius"/>
    </source>
</evidence>
<dbReference type="InterPro" id="IPR020846">
    <property type="entry name" value="MFS_dom"/>
</dbReference>
<feature type="transmembrane region" description="Helical" evidence="11">
    <location>
        <begin position="449"/>
        <end position="469"/>
    </location>
</feature>
<dbReference type="Proteomes" id="UP001328107">
    <property type="component" value="Unassembled WGS sequence"/>
</dbReference>
<feature type="transmembrane region" description="Helical" evidence="11">
    <location>
        <begin position="321"/>
        <end position="342"/>
    </location>
</feature>
<protein>
    <recommendedName>
        <fullName evidence="8">Sugar phosphate exchanger 3</fullName>
    </recommendedName>
    <alternativeName>
        <fullName evidence="9">Solute carrier family 37 member 3</fullName>
    </alternativeName>
</protein>
<dbReference type="SUPFAM" id="SSF103473">
    <property type="entry name" value="MFS general substrate transporter"/>
    <property type="match status" value="1"/>
</dbReference>
<comment type="caution">
    <text evidence="13">The sequence shown here is derived from an EMBL/GenBank/DDBJ whole genome shotgun (WGS) entry which is preliminary data.</text>
</comment>
<feature type="region of interest" description="Disordered" evidence="10">
    <location>
        <begin position="1"/>
        <end position="36"/>
    </location>
</feature>
<proteinExistence type="inferred from homology"/>
<feature type="transmembrane region" description="Helical" evidence="11">
    <location>
        <begin position="221"/>
        <end position="241"/>
    </location>
</feature>
<dbReference type="PROSITE" id="PS50850">
    <property type="entry name" value="MFS"/>
    <property type="match status" value="1"/>
</dbReference>